<reference evidence="1 2" key="1">
    <citation type="journal article" date="2014" name="Curr. Biol.">
        <title>The genome of the clonal raider ant Cerapachys biroi.</title>
        <authorList>
            <person name="Oxley P.R."/>
            <person name="Ji L."/>
            <person name="Fetter-Pruneda I."/>
            <person name="McKenzie S.K."/>
            <person name="Li C."/>
            <person name="Hu H."/>
            <person name="Zhang G."/>
            <person name="Kronauer D.J."/>
        </authorList>
    </citation>
    <scope>NUCLEOTIDE SEQUENCE [LARGE SCALE GENOMIC DNA]</scope>
</reference>
<accession>A0A026W285</accession>
<dbReference type="EMBL" id="KK107469">
    <property type="protein sequence ID" value="EZA50200.1"/>
    <property type="molecule type" value="Genomic_DNA"/>
</dbReference>
<evidence type="ECO:0000313" key="1">
    <source>
        <dbReference type="EMBL" id="EZA50200.1"/>
    </source>
</evidence>
<keyword evidence="2" id="KW-1185">Reference proteome</keyword>
<name>A0A026W285_OOCBI</name>
<evidence type="ECO:0000313" key="2">
    <source>
        <dbReference type="Proteomes" id="UP000053097"/>
    </source>
</evidence>
<proteinExistence type="predicted"/>
<dbReference type="AlphaFoldDB" id="A0A026W285"/>
<protein>
    <submittedName>
        <fullName evidence="1">Uncharacterized protein</fullName>
    </submittedName>
</protein>
<organism evidence="1 2">
    <name type="scientific">Ooceraea biroi</name>
    <name type="common">Clonal raider ant</name>
    <name type="synonym">Cerapachys biroi</name>
    <dbReference type="NCBI Taxonomy" id="2015173"/>
    <lineage>
        <taxon>Eukaryota</taxon>
        <taxon>Metazoa</taxon>
        <taxon>Ecdysozoa</taxon>
        <taxon>Arthropoda</taxon>
        <taxon>Hexapoda</taxon>
        <taxon>Insecta</taxon>
        <taxon>Pterygota</taxon>
        <taxon>Neoptera</taxon>
        <taxon>Endopterygota</taxon>
        <taxon>Hymenoptera</taxon>
        <taxon>Apocrita</taxon>
        <taxon>Aculeata</taxon>
        <taxon>Formicoidea</taxon>
        <taxon>Formicidae</taxon>
        <taxon>Dorylinae</taxon>
        <taxon>Ooceraea</taxon>
    </lineage>
</organism>
<dbReference type="Proteomes" id="UP000053097">
    <property type="component" value="Unassembled WGS sequence"/>
</dbReference>
<sequence>MWTGAKREQRGVFPPIEQTRITMTRGRMPNYIDCQHQISIDIDPSMARNACANDRRHRTRSMLEGAGSPCGTLVMAVLV</sequence>
<gene>
    <name evidence="1" type="ORF">X777_11339</name>
</gene>